<reference evidence="1 2" key="1">
    <citation type="submission" date="2019-01" db="EMBL/GenBank/DDBJ databases">
        <title>Complete sequence and annotation of the Mycoplasma phocirhinis strain 852T genome.</title>
        <authorList>
            <person name="Frasca S.Jr."/>
            <person name="Kutish G.F."/>
            <person name="Castellanos Gell J."/>
            <person name="Michaels D.L."/>
            <person name="Brown D.R."/>
        </authorList>
    </citation>
    <scope>NUCLEOTIDE SEQUENCE [LARGE SCALE GENOMIC DNA]</scope>
    <source>
        <strain evidence="1 2">852</strain>
    </source>
</reference>
<keyword evidence="2" id="KW-1185">Reference proteome</keyword>
<dbReference type="AlphaFoldDB" id="A0A4P6MR13"/>
<name>A0A4P6MR13_9BACT</name>
<evidence type="ECO:0008006" key="3">
    <source>
        <dbReference type="Google" id="ProtNLM"/>
    </source>
</evidence>
<organism evidence="1 2">
    <name type="scientific">Mycoplasmopsis phocirhinis</name>
    <dbReference type="NCBI Taxonomy" id="142650"/>
    <lineage>
        <taxon>Bacteria</taxon>
        <taxon>Bacillati</taxon>
        <taxon>Mycoplasmatota</taxon>
        <taxon>Mycoplasmoidales</taxon>
        <taxon>Metamycoplasmataceae</taxon>
        <taxon>Mycoplasmopsis</taxon>
    </lineage>
</organism>
<accession>A0A4P6MR13</accession>
<dbReference type="OrthoDB" id="5326931at2"/>
<dbReference type="KEGG" id="mphi:EG856_01080"/>
<dbReference type="RefSeq" id="WP_130429297.1">
    <property type="nucleotide sequence ID" value="NZ_CP034841.1"/>
</dbReference>
<evidence type="ECO:0000313" key="1">
    <source>
        <dbReference type="EMBL" id="QBF34519.1"/>
    </source>
</evidence>
<dbReference type="EMBL" id="CP034841">
    <property type="protein sequence ID" value="QBF34519.1"/>
    <property type="molecule type" value="Genomic_DNA"/>
</dbReference>
<sequence length="212" mass="24576">MNEIKTKLEELFNKGKFQKINLSFVKEGVDVLQQINLIQEKYNKNDTDTFINELRDSIVGNILGYDLINTKKHGFDCKKENKDIYLEVKDASFTSDSWQATFNDTTLEKAKAFQDPRLYLALAVWKGASDLMFICYGQNKEIGEFLEQKVNAFTNEAKVVRSTQSITLSKLIFTYGFKIYPVSKSKEEIKQILKLMNKSFNNLTDDMFRILD</sequence>
<protein>
    <recommendedName>
        <fullName evidence="3">Restriction endonuclease</fullName>
    </recommendedName>
</protein>
<gene>
    <name evidence="1" type="ORF">EG856_01080</name>
</gene>
<dbReference type="Proteomes" id="UP000289326">
    <property type="component" value="Chromosome"/>
</dbReference>
<evidence type="ECO:0000313" key="2">
    <source>
        <dbReference type="Proteomes" id="UP000289326"/>
    </source>
</evidence>
<proteinExistence type="predicted"/>